<dbReference type="OrthoDB" id="220575at2"/>
<dbReference type="PRINTS" id="PR00702">
    <property type="entry name" value="ACRIFLAVINRP"/>
</dbReference>
<evidence type="ECO:0000256" key="6">
    <source>
        <dbReference type="ARBA" id="ARBA00022989"/>
    </source>
</evidence>
<dbReference type="SUPFAM" id="SSF82866">
    <property type="entry name" value="Multidrug efflux transporter AcrB transmembrane domain"/>
    <property type="match status" value="2"/>
</dbReference>
<evidence type="ECO:0000313" key="12">
    <source>
        <dbReference type="EMBL" id="OWK43773.1"/>
    </source>
</evidence>
<feature type="transmembrane region" description="Helical" evidence="10">
    <location>
        <begin position="1019"/>
        <end position="1044"/>
    </location>
</feature>
<dbReference type="FunFam" id="1.20.1640.10:FF:000001">
    <property type="entry name" value="Efflux pump membrane transporter"/>
    <property type="match status" value="1"/>
</dbReference>
<feature type="transmembrane region" description="Helical" evidence="10">
    <location>
        <begin position="399"/>
        <end position="419"/>
    </location>
</feature>
<proteinExistence type="predicted"/>
<dbReference type="EMBL" id="NIDE01000004">
    <property type="protein sequence ID" value="OWK43773.1"/>
    <property type="molecule type" value="Genomic_DNA"/>
</dbReference>
<dbReference type="GO" id="GO:0042910">
    <property type="term" value="F:xenobiotic transmembrane transporter activity"/>
    <property type="evidence" value="ECO:0007669"/>
    <property type="project" value="TreeGrafter"/>
</dbReference>
<evidence type="ECO:0000256" key="8">
    <source>
        <dbReference type="SAM" id="Coils"/>
    </source>
</evidence>
<keyword evidence="3" id="KW-1003">Cell membrane</keyword>
<evidence type="ECO:0000256" key="3">
    <source>
        <dbReference type="ARBA" id="ARBA00022475"/>
    </source>
</evidence>
<evidence type="ECO:0000256" key="4">
    <source>
        <dbReference type="ARBA" id="ARBA00022519"/>
    </source>
</evidence>
<keyword evidence="4" id="KW-0997">Cell inner membrane</keyword>
<gene>
    <name evidence="12" type="ORF">FRUB_03372</name>
</gene>
<feature type="transmembrane region" description="Helical" evidence="10">
    <location>
        <begin position="1103"/>
        <end position="1122"/>
    </location>
</feature>
<comment type="caution">
    <text evidence="12">The sequence shown here is derived from an EMBL/GenBank/DDBJ whole genome shotgun (WGS) entry which is preliminary data.</text>
</comment>
<dbReference type="InterPro" id="IPR000731">
    <property type="entry name" value="SSD"/>
</dbReference>
<evidence type="ECO:0000259" key="11">
    <source>
        <dbReference type="PROSITE" id="PS50156"/>
    </source>
</evidence>
<feature type="transmembrane region" description="Helical" evidence="10">
    <location>
        <begin position="989"/>
        <end position="1013"/>
    </location>
</feature>
<keyword evidence="2" id="KW-0813">Transport</keyword>
<feature type="transmembrane region" description="Helical" evidence="10">
    <location>
        <begin position="964"/>
        <end position="982"/>
    </location>
</feature>
<feature type="transmembrane region" description="Helical" evidence="10">
    <location>
        <begin position="1072"/>
        <end position="1091"/>
    </location>
</feature>
<dbReference type="SUPFAM" id="SSF82693">
    <property type="entry name" value="Multidrug efflux transporter AcrB pore domain, PN1, PN2, PC1 and PC2 subdomains"/>
    <property type="match status" value="3"/>
</dbReference>
<dbReference type="Gene3D" id="1.20.1640.10">
    <property type="entry name" value="Multidrug efflux transporter AcrB transmembrane domain"/>
    <property type="match status" value="3"/>
</dbReference>
<accession>A0A225DRP7</accession>
<dbReference type="PROSITE" id="PS50156">
    <property type="entry name" value="SSD"/>
    <property type="match status" value="1"/>
</dbReference>
<evidence type="ECO:0000313" key="13">
    <source>
        <dbReference type="Proteomes" id="UP000214646"/>
    </source>
</evidence>
<dbReference type="GO" id="GO:0005886">
    <property type="term" value="C:plasma membrane"/>
    <property type="evidence" value="ECO:0007669"/>
    <property type="project" value="UniProtKB-SubCell"/>
</dbReference>
<keyword evidence="6 10" id="KW-1133">Transmembrane helix</keyword>
<evidence type="ECO:0000256" key="5">
    <source>
        <dbReference type="ARBA" id="ARBA00022692"/>
    </source>
</evidence>
<keyword evidence="13" id="KW-1185">Reference proteome</keyword>
<dbReference type="InterPro" id="IPR001036">
    <property type="entry name" value="Acrflvin-R"/>
</dbReference>
<feature type="domain" description="SSD" evidence="11">
    <location>
        <begin position="402"/>
        <end position="528"/>
    </location>
</feature>
<comment type="subcellular location">
    <subcellularLocation>
        <location evidence="1">Cell inner membrane</location>
        <topology evidence="1">Multi-pass membrane protein</topology>
    </subcellularLocation>
</comment>
<dbReference type="Gene3D" id="3.30.2090.10">
    <property type="entry name" value="Multidrug efflux transporter AcrB TolC docking domain, DN and DC subdomains"/>
    <property type="match status" value="3"/>
</dbReference>
<dbReference type="Gene3D" id="3.30.70.1440">
    <property type="entry name" value="Multidrug efflux transporter AcrB pore domain"/>
    <property type="match status" value="1"/>
</dbReference>
<dbReference type="PANTHER" id="PTHR32063:SF9">
    <property type="entry name" value="SIMILAR TO MULTIDRUG RESISTANCE PROTEIN MEXB"/>
    <property type="match status" value="1"/>
</dbReference>
<reference evidence="13" key="1">
    <citation type="submission" date="2017-06" db="EMBL/GenBank/DDBJ databases">
        <title>Genome analysis of Fimbriiglobus ruber SP5, the first member of the order Planctomycetales with confirmed chitinolytic capability.</title>
        <authorList>
            <person name="Ravin N.V."/>
            <person name="Rakitin A.L."/>
            <person name="Ivanova A.A."/>
            <person name="Beletsky A.V."/>
            <person name="Kulichevskaya I.S."/>
            <person name="Mardanov A.V."/>
            <person name="Dedysh S.N."/>
        </authorList>
    </citation>
    <scope>NUCLEOTIDE SEQUENCE [LARGE SCALE GENOMIC DNA]</scope>
    <source>
        <strain evidence="13">SP5</strain>
    </source>
</reference>
<feature type="transmembrane region" description="Helical" evidence="10">
    <location>
        <begin position="503"/>
        <end position="530"/>
    </location>
</feature>
<dbReference type="Pfam" id="PF00873">
    <property type="entry name" value="ACR_tran"/>
    <property type="match status" value="3"/>
</dbReference>
<dbReference type="Gene3D" id="3.30.70.1320">
    <property type="entry name" value="Multidrug efflux transporter AcrB pore domain like"/>
    <property type="match status" value="2"/>
</dbReference>
<sequence>MFTKILYRPAFAIVISILLLFLGVLGIKTLPIAQFPNVAPPTVQVAIAYPGASANVLVDSVLIPLEQSINGVQNMRYMVSSATSAGEATILIYFEPGTDPDINVVNVQNRVNIMLSRLPPLVVREGILVSQVVPSMLMYVNIYSTDPNADQKELFNFANVNVMPVLKRIQGMGIPKNLGNRTFAMRIWLNPERMRAYSISTEDVMKALAEQSVIGSPGRIGQATGQTSQTKEYVLTYIGRFNKAEQYGNIILRANPNGENLKLKDICGIQDKFKLPIRTALAGLVGPIGFENPKPPNPGIELGSEFFDIYSDIDGHPAASIILKQSPGSNAAVVIEEIKKQLEQIKKDTFPPGMDYELAYDVSRFLDASIEKVLHTLIEAFILVSLVVYMFLGDLRSTLIPVLAVPVSLVGTFFVLQLLGLSINLITLFAMVLAIGVVVDDAIVVVEAVHAKMADKHLSPYRATMEVLHEISGAIIAITLVMTSVFVPVTFIPGPVGQFYRQFGLTMATSIILSGLVALTLTPVLCAMILKPHAHAHGNGTHGAHANPGRSGKARRVAWTILQYVGGALVLAGVTYLAYELWGWLGFFFVVLPFVRKPFDIAVEKVTNGYAAILNRTVTLRLMSMLVVGGFTAGVVAVNLKLPSGFIPGEDQGIIYAVIQTQPGSTLEYTNHKSHELEEIAKKIEEVTSVTSLAGYEVLTEGRGSNAGTCIINLKNWSDRKRTSREIIQDLEEKAKEMTDVRLEFFEPPAVPGFGAAGGVSVVLLDKTNTSDYAKLGEQNDKFMAGLKKRKELQNTFTFFAADYPQYELVINNDVAMQKGVSIGKALDSLNILIGSTYEQGFVLFNQFYKVYVQAIPEARKLPTDLDDLFVKNDHGEMVPYSSFMERKKKQGLNEITRYNLYPCSNIQCAPAPGYSSGQAIKAIQEVAEQTLDKGYGIGWAGLSYDESKKGVEITVPGLFQTEVSQAILIFLIVVAFVYLVLVGQYESFILPLAVIISLPVGIFGSFFCLQVMGLANDVYAQIGLIMLVGLLGKNAILIVEFAVQRRQEGIPLKQAAIEGGKLRFRPIQMTSFAFIAGLLPLVFATGAGALGNRTIGTTAAGGMLVGTVIGVLVIPGLYYLFAKISDGRKLLQDEVDEPLSEIFEHTSDHGAASPGNGAAHPENGAAHPERGATNPEHGPTSPGHGSTSPG</sequence>
<dbReference type="SUPFAM" id="SSF82714">
    <property type="entry name" value="Multidrug efflux transporter AcrB TolC docking domain, DN and DC subdomains"/>
    <property type="match status" value="2"/>
</dbReference>
<evidence type="ECO:0000256" key="10">
    <source>
        <dbReference type="SAM" id="Phobius"/>
    </source>
</evidence>
<dbReference type="InterPro" id="IPR027463">
    <property type="entry name" value="AcrB_DN_DC_subdom"/>
</dbReference>
<dbReference type="Gene3D" id="3.30.70.1430">
    <property type="entry name" value="Multidrug efflux transporter AcrB pore domain"/>
    <property type="match status" value="2"/>
</dbReference>
<name>A0A225DRP7_9BACT</name>
<evidence type="ECO:0000256" key="2">
    <source>
        <dbReference type="ARBA" id="ARBA00022448"/>
    </source>
</evidence>
<evidence type="ECO:0000256" key="1">
    <source>
        <dbReference type="ARBA" id="ARBA00004429"/>
    </source>
</evidence>
<feature type="transmembrane region" description="Helical" evidence="10">
    <location>
        <begin position="373"/>
        <end position="392"/>
    </location>
</feature>
<feature type="transmembrane region" description="Helical" evidence="10">
    <location>
        <begin position="425"/>
        <end position="446"/>
    </location>
</feature>
<dbReference type="RefSeq" id="WP_088254583.1">
    <property type="nucleotide sequence ID" value="NZ_NIDE01000004.1"/>
</dbReference>
<protein>
    <submittedName>
        <fullName evidence="12">RND efflux system, inner membrane transporter CmeB</fullName>
    </submittedName>
</protein>
<dbReference type="PANTHER" id="PTHR32063">
    <property type="match status" value="1"/>
</dbReference>
<keyword evidence="7 10" id="KW-0472">Membrane</keyword>
<evidence type="ECO:0000256" key="9">
    <source>
        <dbReference type="SAM" id="MobiDB-lite"/>
    </source>
</evidence>
<feature type="coiled-coil region" evidence="8">
    <location>
        <begin position="714"/>
        <end position="741"/>
    </location>
</feature>
<evidence type="ECO:0000256" key="7">
    <source>
        <dbReference type="ARBA" id="ARBA00023136"/>
    </source>
</evidence>
<feature type="region of interest" description="Disordered" evidence="9">
    <location>
        <begin position="1147"/>
        <end position="1191"/>
    </location>
</feature>
<keyword evidence="8" id="KW-0175">Coiled coil</keyword>
<feature type="transmembrane region" description="Helical" evidence="10">
    <location>
        <begin position="557"/>
        <end position="575"/>
    </location>
</feature>
<feature type="transmembrane region" description="Helical" evidence="10">
    <location>
        <begin position="467"/>
        <end position="491"/>
    </location>
</feature>
<dbReference type="AlphaFoldDB" id="A0A225DRP7"/>
<keyword evidence="5 10" id="KW-0812">Transmembrane</keyword>
<dbReference type="Proteomes" id="UP000214646">
    <property type="component" value="Unassembled WGS sequence"/>
</dbReference>
<organism evidence="12 13">
    <name type="scientific">Fimbriiglobus ruber</name>
    <dbReference type="NCBI Taxonomy" id="1908690"/>
    <lineage>
        <taxon>Bacteria</taxon>
        <taxon>Pseudomonadati</taxon>
        <taxon>Planctomycetota</taxon>
        <taxon>Planctomycetia</taxon>
        <taxon>Gemmatales</taxon>
        <taxon>Gemmataceae</taxon>
        <taxon>Fimbriiglobus</taxon>
    </lineage>
</organism>